<sequence length="400" mass="44983">MLKNYIKIAFKVMMRQKFFTAVSLFGISFTIMIFSILLGLFDFVYGNNAPAVHHDRMIYFEGMSTSKKPDYFSYLIADSSFYNEIRKLKQVQNVSLYRESTLSSFRKDRVVTFNTAYTDAEHWKIYDFTFLEGRPYNQKDVQEKQAYTVISESVKHYYFGDKPALGQYIGEHPKLKVIGVVKDGISIFKAGTEAASIWIASGIYVGYTDMQATILVRSKREIPVVKSALEGIAKRTAIYKSIGGKLTINADTIFEKLDFDEASIFLGGFLFFIMAIPALNMMGLNVGRISERSSEIGIRKAFGASSSALVGQFITENIIITFIGGILGILLTFAASDMLLEVIYYENPETAFAKGNFMLNWKTIGYSMTCILFFGFLSGIIPAWRMSRLHAIKALKGGSL</sequence>
<dbReference type="RefSeq" id="WP_136834114.1">
    <property type="nucleotide sequence ID" value="NZ_SWBQ01000001.1"/>
</dbReference>
<feature type="domain" description="ABC3 transporter permease C-terminal" evidence="7">
    <location>
        <begin position="269"/>
        <end position="389"/>
    </location>
</feature>
<organism evidence="9 10">
    <name type="scientific">Pedobacter frigoris</name>
    <dbReference type="NCBI Taxonomy" id="2571272"/>
    <lineage>
        <taxon>Bacteria</taxon>
        <taxon>Pseudomonadati</taxon>
        <taxon>Bacteroidota</taxon>
        <taxon>Sphingobacteriia</taxon>
        <taxon>Sphingobacteriales</taxon>
        <taxon>Sphingobacteriaceae</taxon>
        <taxon>Pedobacter</taxon>
    </lineage>
</organism>
<name>A0A4U1CML2_9SPHI</name>
<keyword evidence="4 6" id="KW-1133">Transmembrane helix</keyword>
<evidence type="ECO:0000256" key="5">
    <source>
        <dbReference type="ARBA" id="ARBA00023136"/>
    </source>
</evidence>
<feature type="transmembrane region" description="Helical" evidence="6">
    <location>
        <begin position="308"/>
        <end position="335"/>
    </location>
</feature>
<comment type="subcellular location">
    <subcellularLocation>
        <location evidence="1">Cell membrane</location>
        <topology evidence="1">Multi-pass membrane protein</topology>
    </subcellularLocation>
</comment>
<dbReference type="OrthoDB" id="8740261at2"/>
<evidence type="ECO:0000256" key="6">
    <source>
        <dbReference type="SAM" id="Phobius"/>
    </source>
</evidence>
<dbReference type="GO" id="GO:0005886">
    <property type="term" value="C:plasma membrane"/>
    <property type="evidence" value="ECO:0007669"/>
    <property type="project" value="UniProtKB-SubCell"/>
</dbReference>
<dbReference type="InterPro" id="IPR003838">
    <property type="entry name" value="ABC3_permease_C"/>
</dbReference>
<evidence type="ECO:0000313" key="10">
    <source>
        <dbReference type="Proteomes" id="UP000307244"/>
    </source>
</evidence>
<dbReference type="Proteomes" id="UP000307244">
    <property type="component" value="Unassembled WGS sequence"/>
</dbReference>
<gene>
    <name evidence="9" type="ORF">FA047_00930</name>
</gene>
<comment type="caution">
    <text evidence="9">The sequence shown here is derived from an EMBL/GenBank/DDBJ whole genome shotgun (WGS) entry which is preliminary data.</text>
</comment>
<evidence type="ECO:0000256" key="2">
    <source>
        <dbReference type="ARBA" id="ARBA00022475"/>
    </source>
</evidence>
<evidence type="ECO:0000259" key="7">
    <source>
        <dbReference type="Pfam" id="PF02687"/>
    </source>
</evidence>
<dbReference type="AlphaFoldDB" id="A0A4U1CML2"/>
<keyword evidence="10" id="KW-1185">Reference proteome</keyword>
<dbReference type="GO" id="GO:0022857">
    <property type="term" value="F:transmembrane transporter activity"/>
    <property type="evidence" value="ECO:0007669"/>
    <property type="project" value="TreeGrafter"/>
</dbReference>
<evidence type="ECO:0000256" key="1">
    <source>
        <dbReference type="ARBA" id="ARBA00004651"/>
    </source>
</evidence>
<dbReference type="EMBL" id="SWBQ01000001">
    <property type="protein sequence ID" value="TKC08694.1"/>
    <property type="molecule type" value="Genomic_DNA"/>
</dbReference>
<accession>A0A4U1CML2</accession>
<feature type="transmembrane region" description="Helical" evidence="6">
    <location>
        <begin position="364"/>
        <end position="384"/>
    </location>
</feature>
<reference evidence="9 10" key="1">
    <citation type="submission" date="2019-04" db="EMBL/GenBank/DDBJ databases">
        <title>Pedobacter sp. RP-3-15 sp. nov., isolated from Arctic soil.</title>
        <authorList>
            <person name="Dahal R.H."/>
            <person name="Kim D.-U."/>
        </authorList>
    </citation>
    <scope>NUCLEOTIDE SEQUENCE [LARGE SCALE GENOMIC DNA]</scope>
    <source>
        <strain evidence="9 10">RP-3-15</strain>
    </source>
</reference>
<dbReference type="InterPro" id="IPR050250">
    <property type="entry name" value="Macrolide_Exporter_MacB"/>
</dbReference>
<feature type="transmembrane region" description="Helical" evidence="6">
    <location>
        <begin position="264"/>
        <end position="287"/>
    </location>
</feature>
<proteinExistence type="predicted"/>
<dbReference type="InterPro" id="IPR025857">
    <property type="entry name" value="MacB_PCD"/>
</dbReference>
<keyword evidence="5 6" id="KW-0472">Membrane</keyword>
<dbReference type="Pfam" id="PF02687">
    <property type="entry name" value="FtsX"/>
    <property type="match status" value="1"/>
</dbReference>
<keyword evidence="3 6" id="KW-0812">Transmembrane</keyword>
<protein>
    <submittedName>
        <fullName evidence="9">FtsX-like permease family protein</fullName>
    </submittedName>
</protein>
<dbReference type="Pfam" id="PF12704">
    <property type="entry name" value="MacB_PCD"/>
    <property type="match status" value="1"/>
</dbReference>
<evidence type="ECO:0000256" key="4">
    <source>
        <dbReference type="ARBA" id="ARBA00022989"/>
    </source>
</evidence>
<feature type="domain" description="MacB-like periplasmic core" evidence="8">
    <location>
        <begin position="24"/>
        <end position="216"/>
    </location>
</feature>
<feature type="transmembrane region" description="Helical" evidence="6">
    <location>
        <begin position="21"/>
        <end position="41"/>
    </location>
</feature>
<dbReference type="PANTHER" id="PTHR30572">
    <property type="entry name" value="MEMBRANE COMPONENT OF TRANSPORTER-RELATED"/>
    <property type="match status" value="1"/>
</dbReference>
<keyword evidence="2" id="KW-1003">Cell membrane</keyword>
<dbReference type="PANTHER" id="PTHR30572:SF18">
    <property type="entry name" value="ABC-TYPE MACROLIDE FAMILY EXPORT SYSTEM PERMEASE COMPONENT 2"/>
    <property type="match status" value="1"/>
</dbReference>
<evidence type="ECO:0000313" key="9">
    <source>
        <dbReference type="EMBL" id="TKC08694.1"/>
    </source>
</evidence>
<evidence type="ECO:0000259" key="8">
    <source>
        <dbReference type="Pfam" id="PF12704"/>
    </source>
</evidence>
<evidence type="ECO:0000256" key="3">
    <source>
        <dbReference type="ARBA" id="ARBA00022692"/>
    </source>
</evidence>